<dbReference type="InterPro" id="IPR036950">
    <property type="entry name" value="PBP_transglycosylase"/>
</dbReference>
<dbReference type="PANTHER" id="PTHR32282:SF15">
    <property type="entry name" value="PENICILLIN-BINDING PROTEIN 1C"/>
    <property type="match status" value="1"/>
</dbReference>
<feature type="domain" description="Glycosyl transferase family 51" evidence="14">
    <location>
        <begin position="75"/>
        <end position="255"/>
    </location>
</feature>
<feature type="transmembrane region" description="Helical" evidence="12">
    <location>
        <begin position="20"/>
        <end position="41"/>
    </location>
</feature>
<evidence type="ECO:0000259" key="13">
    <source>
        <dbReference type="Pfam" id="PF00905"/>
    </source>
</evidence>
<dbReference type="InterPro" id="IPR023346">
    <property type="entry name" value="Lysozyme-like_dom_sf"/>
</dbReference>
<feature type="domain" description="Penicillin-binding protein transpeptidase" evidence="13">
    <location>
        <begin position="362"/>
        <end position="611"/>
    </location>
</feature>
<dbReference type="InterPro" id="IPR001460">
    <property type="entry name" value="PCN-bd_Tpept"/>
</dbReference>
<keyword evidence="8" id="KW-0378">Hydrolase</keyword>
<comment type="similarity">
    <text evidence="2">In the C-terminal section; belongs to the transpeptidase family.</text>
</comment>
<keyword evidence="12" id="KW-0812">Transmembrane</keyword>
<keyword evidence="9" id="KW-0511">Multifunctional enzyme</keyword>
<accession>A0A851GQL5</accession>
<evidence type="ECO:0000256" key="12">
    <source>
        <dbReference type="SAM" id="Phobius"/>
    </source>
</evidence>
<dbReference type="AlphaFoldDB" id="A0A851GQL5"/>
<dbReference type="PANTHER" id="PTHR32282">
    <property type="entry name" value="BINDING PROTEIN TRANSPEPTIDASE, PUTATIVE-RELATED"/>
    <property type="match status" value="1"/>
</dbReference>
<comment type="pathway">
    <text evidence="1">Cell wall biogenesis; peptidoglycan biosynthesis.</text>
</comment>
<evidence type="ECO:0000313" key="16">
    <source>
        <dbReference type="Proteomes" id="UP000557872"/>
    </source>
</evidence>
<dbReference type="GO" id="GO:0008658">
    <property type="term" value="F:penicillin binding"/>
    <property type="evidence" value="ECO:0007669"/>
    <property type="project" value="InterPro"/>
</dbReference>
<evidence type="ECO:0000256" key="4">
    <source>
        <dbReference type="ARBA" id="ARBA00022645"/>
    </source>
</evidence>
<dbReference type="InterPro" id="IPR012338">
    <property type="entry name" value="Beta-lactam/transpept-like"/>
</dbReference>
<keyword evidence="7" id="KW-0808">Transferase</keyword>
<dbReference type="Pfam" id="PF00905">
    <property type="entry name" value="Transpeptidase"/>
    <property type="match status" value="1"/>
</dbReference>
<dbReference type="InterPro" id="IPR001264">
    <property type="entry name" value="Glyco_trans_51"/>
</dbReference>
<comment type="similarity">
    <text evidence="3">In the N-terminal section; belongs to the glycosyltransferase 51 family.</text>
</comment>
<dbReference type="GO" id="GO:0004180">
    <property type="term" value="F:carboxypeptidase activity"/>
    <property type="evidence" value="ECO:0007669"/>
    <property type="project" value="UniProtKB-KW"/>
</dbReference>
<proteinExistence type="inferred from homology"/>
<evidence type="ECO:0000313" key="15">
    <source>
        <dbReference type="EMBL" id="NWK56464.1"/>
    </source>
</evidence>
<evidence type="ECO:0000256" key="5">
    <source>
        <dbReference type="ARBA" id="ARBA00022670"/>
    </source>
</evidence>
<evidence type="ECO:0000256" key="6">
    <source>
        <dbReference type="ARBA" id="ARBA00022676"/>
    </source>
</evidence>
<dbReference type="EC" id="2.4.99.28" evidence="10"/>
<evidence type="ECO:0000256" key="7">
    <source>
        <dbReference type="ARBA" id="ARBA00022679"/>
    </source>
</evidence>
<dbReference type="GO" id="GO:0008955">
    <property type="term" value="F:peptidoglycan glycosyltransferase activity"/>
    <property type="evidence" value="ECO:0007669"/>
    <property type="project" value="UniProtKB-EC"/>
</dbReference>
<dbReference type="Proteomes" id="UP000557872">
    <property type="component" value="Unassembled WGS sequence"/>
</dbReference>
<dbReference type="Gene3D" id="3.40.710.10">
    <property type="entry name" value="DD-peptidase/beta-lactamase superfamily"/>
    <property type="match status" value="1"/>
</dbReference>
<sequence length="811" mass="90123">MAKKRSSTGNKRRKKRFFKLKWLLYLMILGLGAAGAGWVVFDVKTKPYRERAETYDLSKIDDVEVVSLILDRKGRELGRIFVENRDKISIKDVPEIMIQALISGEDQRFFEHDGVDRAGVIRAAYLNYKAGRQTQGASTITQQLARNAFHLKEESDKRGESGLERKAVEAFLALRIEERYGKYEILEFYLNRIPFGSGYYGIRSAALGYFGKEPRDLTASECASLVACIRNPTRISPLNDLEENKKNRDQVLGRMADDGYISSSKSKELQALPVEVNPQPIRRGASHLYDRIAGFVRGHLGEDAMTEGGFKIYTTIDLDAQRAMERGLKRQLDSVELKEGYKHPLYKDYKMGSGKPKYVQGAGLMIESRTGALIAYVGGRDFAHSQYDFIQSGKKPLGTAFLPFIYTAALENKMSLSNLVLDKPMDNRNVMLDGREGVLGEWGEESFTPSYEGDITLRHAMEVSKIAASIRLGKKLGLDKVANTARRFGLMIPNSDLLARMLVGTDDVSLPELVRAYAVFPNGGVTPQQVYAIDKIEDASGVVRYTAEKPTAPKRVITAQNAFLMHSMLQSSLRKGTGADGIKTLKPDPSTAGKTGTTYDFADNWFVGYNSRVTCAVWSGFLDGGRDEIYPAAFSRETVLPVWIDAMNAADSEFPGTLIPAPEGIVKLEICKDSGRRKTRYCQNYIRNVRTGEESYTSTAYTEYFVKGRAPSGFCEVHGVSDPSLAKTTDFGGGNQQNMTTHAIPVQPQAPVLLGVDPYGTEQPDFAPRDELAMRQARQTGASVNFDQLEDLDRAAAILLDKPGRVEIRED</sequence>
<name>A0A851GQL5_9BACT</name>
<evidence type="ECO:0000256" key="10">
    <source>
        <dbReference type="ARBA" id="ARBA00044770"/>
    </source>
</evidence>
<dbReference type="SUPFAM" id="SSF53955">
    <property type="entry name" value="Lysozyme-like"/>
    <property type="match status" value="1"/>
</dbReference>
<dbReference type="Pfam" id="PF00912">
    <property type="entry name" value="Transgly"/>
    <property type="match status" value="1"/>
</dbReference>
<comment type="caution">
    <text evidence="15">The sequence shown here is derived from an EMBL/GenBank/DDBJ whole genome shotgun (WGS) entry which is preliminary data.</text>
</comment>
<gene>
    <name evidence="15" type="ORF">HW115_12650</name>
</gene>
<dbReference type="GO" id="GO:0006508">
    <property type="term" value="P:proteolysis"/>
    <property type="evidence" value="ECO:0007669"/>
    <property type="project" value="UniProtKB-KW"/>
</dbReference>
<organism evidence="15 16">
    <name type="scientific">Oceaniferula marina</name>
    <dbReference type="NCBI Taxonomy" id="2748318"/>
    <lineage>
        <taxon>Bacteria</taxon>
        <taxon>Pseudomonadati</taxon>
        <taxon>Verrucomicrobiota</taxon>
        <taxon>Verrucomicrobiia</taxon>
        <taxon>Verrucomicrobiales</taxon>
        <taxon>Verrucomicrobiaceae</taxon>
        <taxon>Oceaniferula</taxon>
    </lineage>
</organism>
<dbReference type="GO" id="GO:0009252">
    <property type="term" value="P:peptidoglycan biosynthetic process"/>
    <property type="evidence" value="ECO:0007669"/>
    <property type="project" value="TreeGrafter"/>
</dbReference>
<dbReference type="SUPFAM" id="SSF56601">
    <property type="entry name" value="beta-lactamase/transpeptidase-like"/>
    <property type="match status" value="1"/>
</dbReference>
<dbReference type="InterPro" id="IPR050396">
    <property type="entry name" value="Glycosyltr_51/Transpeptidase"/>
</dbReference>
<dbReference type="GO" id="GO:0030288">
    <property type="term" value="C:outer membrane-bounded periplasmic space"/>
    <property type="evidence" value="ECO:0007669"/>
    <property type="project" value="TreeGrafter"/>
</dbReference>
<dbReference type="Gene3D" id="1.10.3810.10">
    <property type="entry name" value="Biosynthetic peptidoglycan transglycosylase-like"/>
    <property type="match status" value="1"/>
</dbReference>
<keyword evidence="12" id="KW-1133">Transmembrane helix</keyword>
<keyword evidence="6" id="KW-0328">Glycosyltransferase</keyword>
<keyword evidence="12" id="KW-0472">Membrane</keyword>
<keyword evidence="16" id="KW-1185">Reference proteome</keyword>
<comment type="catalytic activity">
    <reaction evidence="11">
        <text>[GlcNAc-(1-&gt;4)-Mur2Ac(oyl-L-Ala-gamma-D-Glu-L-Lys-D-Ala-D-Ala)](n)-di-trans,octa-cis-undecaprenyl diphosphate + beta-D-GlcNAc-(1-&gt;4)-Mur2Ac(oyl-L-Ala-gamma-D-Glu-L-Lys-D-Ala-D-Ala)-di-trans,octa-cis-undecaprenyl diphosphate = [GlcNAc-(1-&gt;4)-Mur2Ac(oyl-L-Ala-gamma-D-Glu-L-Lys-D-Ala-D-Ala)](n+1)-di-trans,octa-cis-undecaprenyl diphosphate + di-trans,octa-cis-undecaprenyl diphosphate + H(+)</text>
        <dbReference type="Rhea" id="RHEA:23708"/>
        <dbReference type="Rhea" id="RHEA-COMP:9602"/>
        <dbReference type="Rhea" id="RHEA-COMP:9603"/>
        <dbReference type="ChEBI" id="CHEBI:15378"/>
        <dbReference type="ChEBI" id="CHEBI:58405"/>
        <dbReference type="ChEBI" id="CHEBI:60033"/>
        <dbReference type="ChEBI" id="CHEBI:78435"/>
        <dbReference type="EC" id="2.4.99.28"/>
    </reaction>
</comment>
<evidence type="ECO:0000256" key="3">
    <source>
        <dbReference type="ARBA" id="ARBA00007739"/>
    </source>
</evidence>
<evidence type="ECO:0000256" key="2">
    <source>
        <dbReference type="ARBA" id="ARBA00007090"/>
    </source>
</evidence>
<evidence type="ECO:0000259" key="14">
    <source>
        <dbReference type="Pfam" id="PF00912"/>
    </source>
</evidence>
<evidence type="ECO:0000256" key="11">
    <source>
        <dbReference type="ARBA" id="ARBA00049902"/>
    </source>
</evidence>
<evidence type="ECO:0000256" key="1">
    <source>
        <dbReference type="ARBA" id="ARBA00004752"/>
    </source>
</evidence>
<keyword evidence="4" id="KW-0121">Carboxypeptidase</keyword>
<keyword evidence="5" id="KW-0645">Protease</keyword>
<protein>
    <recommendedName>
        <fullName evidence="10">peptidoglycan glycosyltransferase</fullName>
        <ecNumber evidence="10">2.4.99.28</ecNumber>
    </recommendedName>
</protein>
<evidence type="ECO:0000256" key="9">
    <source>
        <dbReference type="ARBA" id="ARBA00023268"/>
    </source>
</evidence>
<evidence type="ECO:0000256" key="8">
    <source>
        <dbReference type="ARBA" id="ARBA00022801"/>
    </source>
</evidence>
<dbReference type="RefSeq" id="WP_178933237.1">
    <property type="nucleotide sequence ID" value="NZ_JACBAZ010000004.1"/>
</dbReference>
<reference evidence="15 16" key="1">
    <citation type="submission" date="2020-07" db="EMBL/GenBank/DDBJ databases">
        <title>Roseicoccus Jingziensis gen. nov., sp. nov., isolated from coastal seawater.</title>
        <authorList>
            <person name="Feng X."/>
        </authorList>
    </citation>
    <scope>NUCLEOTIDE SEQUENCE [LARGE SCALE GENOMIC DNA]</scope>
    <source>
        <strain evidence="15 16">N1E253</strain>
    </source>
</reference>
<dbReference type="EMBL" id="JACBAZ010000004">
    <property type="protein sequence ID" value="NWK56464.1"/>
    <property type="molecule type" value="Genomic_DNA"/>
</dbReference>